<keyword evidence="2" id="KW-0378">Hydrolase</keyword>
<dbReference type="GO" id="GO:0004519">
    <property type="term" value="F:endonuclease activity"/>
    <property type="evidence" value="ECO:0007669"/>
    <property type="project" value="UniProtKB-KW"/>
</dbReference>
<dbReference type="Pfam" id="PF05685">
    <property type="entry name" value="Uma2"/>
    <property type="match status" value="1"/>
</dbReference>
<dbReference type="RefSeq" id="WP_397091425.1">
    <property type="nucleotide sequence ID" value="NZ_JBITGY010000018.1"/>
</dbReference>
<keyword evidence="3" id="KW-1185">Reference proteome</keyword>
<reference evidence="2 3" key="1">
    <citation type="submission" date="2024-10" db="EMBL/GenBank/DDBJ databases">
        <title>The Natural Products Discovery Center: Release of the First 8490 Sequenced Strains for Exploring Actinobacteria Biosynthetic Diversity.</title>
        <authorList>
            <person name="Kalkreuter E."/>
            <person name="Kautsar S.A."/>
            <person name="Yang D."/>
            <person name="Bader C.D."/>
            <person name="Teijaro C.N."/>
            <person name="Fluegel L."/>
            <person name="Davis C.M."/>
            <person name="Simpson J.R."/>
            <person name="Lauterbach L."/>
            <person name="Steele A.D."/>
            <person name="Gui C."/>
            <person name="Meng S."/>
            <person name="Li G."/>
            <person name="Viehrig K."/>
            <person name="Ye F."/>
            <person name="Su P."/>
            <person name="Kiefer A.F."/>
            <person name="Nichols A."/>
            <person name="Cepeda A.J."/>
            <person name="Yan W."/>
            <person name="Fan B."/>
            <person name="Jiang Y."/>
            <person name="Adhikari A."/>
            <person name="Zheng C.-J."/>
            <person name="Schuster L."/>
            <person name="Cowan T.M."/>
            <person name="Smanski M.J."/>
            <person name="Chevrette M.G."/>
            <person name="De Carvalho L.P.S."/>
            <person name="Shen B."/>
        </authorList>
    </citation>
    <scope>NUCLEOTIDE SEQUENCE [LARGE SCALE GENOMIC DNA]</scope>
    <source>
        <strain evidence="2 3">NPDC050545</strain>
    </source>
</reference>
<dbReference type="InterPro" id="IPR008538">
    <property type="entry name" value="Uma2"/>
</dbReference>
<dbReference type="SUPFAM" id="SSF52980">
    <property type="entry name" value="Restriction endonuclease-like"/>
    <property type="match status" value="1"/>
</dbReference>
<keyword evidence="2" id="KW-0540">Nuclease</keyword>
<dbReference type="EMBL" id="JBITGY010000018">
    <property type="protein sequence ID" value="MFI6505323.1"/>
    <property type="molecule type" value="Genomic_DNA"/>
</dbReference>
<dbReference type="InterPro" id="IPR012296">
    <property type="entry name" value="Nuclease_put_TT1808"/>
</dbReference>
<evidence type="ECO:0000313" key="3">
    <source>
        <dbReference type="Proteomes" id="UP001612741"/>
    </source>
</evidence>
<accession>A0ABW7ZCY6</accession>
<gene>
    <name evidence="2" type="ORF">ACIBG2_48640</name>
</gene>
<organism evidence="2 3">
    <name type="scientific">Nonomuraea typhae</name>
    <dbReference type="NCBI Taxonomy" id="2603600"/>
    <lineage>
        <taxon>Bacteria</taxon>
        <taxon>Bacillati</taxon>
        <taxon>Actinomycetota</taxon>
        <taxon>Actinomycetes</taxon>
        <taxon>Streptosporangiales</taxon>
        <taxon>Streptosporangiaceae</taxon>
        <taxon>Nonomuraea</taxon>
    </lineage>
</organism>
<dbReference type="CDD" id="cd06260">
    <property type="entry name" value="DUF820-like"/>
    <property type="match status" value="1"/>
</dbReference>
<dbReference type="InterPro" id="IPR011335">
    <property type="entry name" value="Restrct_endonuc-II-like"/>
</dbReference>
<keyword evidence="2" id="KW-0255">Endonuclease</keyword>
<name>A0ABW7ZCY6_9ACTN</name>
<evidence type="ECO:0000259" key="1">
    <source>
        <dbReference type="Pfam" id="PF05685"/>
    </source>
</evidence>
<protein>
    <submittedName>
        <fullName evidence="2">Uma2 family endonuclease</fullName>
    </submittedName>
</protein>
<dbReference type="Gene3D" id="3.90.1570.10">
    <property type="entry name" value="tt1808, chain A"/>
    <property type="match status" value="1"/>
</dbReference>
<proteinExistence type="predicted"/>
<sequence>MDTLPEWASDPRTLTLTEAQYDGLPDQARKLVEVVDGNVILRQRGTPEHSDVSRRLANALEAAKPDDPCHRISTDINMHFVKRRRADGKLTFRRPDVLVYRCIRRGGKVTTADAELVAEVISPSSGHYMGTVDKLAEYANEGIPVYLVVSLGDDQYIRLVREYRLDWASRTYHLAETHERVLELEVPFPVTVDFKELDG</sequence>
<feature type="domain" description="Putative restriction endonuclease" evidence="1">
    <location>
        <begin position="20"/>
        <end position="189"/>
    </location>
</feature>
<dbReference type="Proteomes" id="UP001612741">
    <property type="component" value="Unassembled WGS sequence"/>
</dbReference>
<evidence type="ECO:0000313" key="2">
    <source>
        <dbReference type="EMBL" id="MFI6505323.1"/>
    </source>
</evidence>
<comment type="caution">
    <text evidence="2">The sequence shown here is derived from an EMBL/GenBank/DDBJ whole genome shotgun (WGS) entry which is preliminary data.</text>
</comment>